<keyword evidence="9" id="KW-0521">NADP</keyword>
<dbReference type="Pfam" id="PF00248">
    <property type="entry name" value="Aldo_ket_red"/>
    <property type="match status" value="1"/>
</dbReference>
<dbReference type="PANTHER" id="PTHR43150:SF1">
    <property type="entry name" value="VOLTAGE-GATED POTASSIUM CHANNEL SUBUNIT BETA-2"/>
    <property type="match status" value="1"/>
</dbReference>
<dbReference type="PRINTS" id="PR01577">
    <property type="entry name" value="KCNABCHANNEL"/>
</dbReference>
<keyword evidence="8" id="KW-0633">Potassium transport</keyword>
<evidence type="ECO:0000256" key="9">
    <source>
        <dbReference type="ARBA" id="ARBA00022857"/>
    </source>
</evidence>
<dbReference type="InterPro" id="IPR005983">
    <property type="entry name" value="K_chnl_volt-dep_bsu_KCNAB"/>
</dbReference>
<keyword evidence="10" id="KW-0630">Potassium</keyword>
<dbReference type="GO" id="GO:1901379">
    <property type="term" value="P:regulation of potassium ion transmembrane transport"/>
    <property type="evidence" value="ECO:0007669"/>
    <property type="project" value="TreeGrafter"/>
</dbReference>
<dbReference type="InterPro" id="IPR005400">
    <property type="entry name" value="K_chnl_volt-dep_bsu_KCNAB1"/>
</dbReference>
<dbReference type="GO" id="GO:0016491">
    <property type="term" value="F:oxidoreductase activity"/>
    <property type="evidence" value="ECO:0007669"/>
    <property type="project" value="UniProtKB-KW"/>
</dbReference>
<dbReference type="Ensembl" id="ENSOABT00000044565.2">
    <property type="protein sequence ID" value="ENSOABP00000043411.2"/>
    <property type="gene ID" value="ENSOABG00000019523.2"/>
</dbReference>
<evidence type="ECO:0000256" key="15">
    <source>
        <dbReference type="ARBA" id="ARBA00032588"/>
    </source>
</evidence>
<reference evidence="19" key="1">
    <citation type="submission" date="2025-08" db="UniProtKB">
        <authorList>
            <consortium name="Ensembl"/>
        </authorList>
    </citation>
    <scope>IDENTIFICATION</scope>
</reference>
<dbReference type="PRINTS" id="PR01578">
    <property type="entry name" value="KCNAB1CHANEL"/>
</dbReference>
<organism evidence="19 20">
    <name type="scientific">Oreochromis aureus</name>
    <name type="common">Israeli tilapia</name>
    <name type="synonym">Chromis aureus</name>
    <dbReference type="NCBI Taxonomy" id="47969"/>
    <lineage>
        <taxon>Eukaryota</taxon>
        <taxon>Metazoa</taxon>
        <taxon>Chordata</taxon>
        <taxon>Craniata</taxon>
        <taxon>Vertebrata</taxon>
        <taxon>Euteleostomi</taxon>
        <taxon>Actinopterygii</taxon>
        <taxon>Neopterygii</taxon>
        <taxon>Teleostei</taxon>
        <taxon>Neoteleostei</taxon>
        <taxon>Acanthomorphata</taxon>
        <taxon>Ovalentaria</taxon>
        <taxon>Cichlomorphae</taxon>
        <taxon>Cichliformes</taxon>
        <taxon>Cichlidae</taxon>
        <taxon>African cichlids</taxon>
        <taxon>Pseudocrenilabrinae</taxon>
        <taxon>Oreochromini</taxon>
        <taxon>Oreochromis</taxon>
    </lineage>
</organism>
<dbReference type="GO" id="GO:0015459">
    <property type="term" value="F:potassium channel regulator activity"/>
    <property type="evidence" value="ECO:0007669"/>
    <property type="project" value="TreeGrafter"/>
</dbReference>
<comment type="subcellular location">
    <subcellularLocation>
        <location evidence="1">Cell membrane</location>
        <topology evidence="1">Peripheral membrane protein</topology>
        <orientation evidence="1">Cytoplasmic side</orientation>
    </subcellularLocation>
    <subcellularLocation>
        <location evidence="2">Cytoplasm</location>
    </subcellularLocation>
</comment>
<accession>A0A668UUY0</accession>
<evidence type="ECO:0000256" key="1">
    <source>
        <dbReference type="ARBA" id="ARBA00004413"/>
    </source>
</evidence>
<dbReference type="OMA" id="HTTGMIY"/>
<dbReference type="GO" id="GO:0005249">
    <property type="term" value="F:voltage-gated potassium channel activity"/>
    <property type="evidence" value="ECO:0007669"/>
    <property type="project" value="InterPro"/>
</dbReference>
<evidence type="ECO:0000313" key="20">
    <source>
        <dbReference type="Proteomes" id="UP000472276"/>
    </source>
</evidence>
<keyword evidence="13" id="KW-0472">Membrane</keyword>
<protein>
    <recommendedName>
        <fullName evidence="4">Voltage-gated potassium channel subunit beta-1</fullName>
    </recommendedName>
    <alternativeName>
        <fullName evidence="14">K(+) channel subunit beta-1</fullName>
    </alternativeName>
    <alternativeName>
        <fullName evidence="15">Kv-beta-1</fullName>
    </alternativeName>
</protein>
<comment type="catalytic activity">
    <reaction evidence="16">
        <text>a secondary alcohol + NADP(+) = a ketone + NADPH + H(+)</text>
        <dbReference type="Rhea" id="RHEA:19257"/>
        <dbReference type="ChEBI" id="CHEBI:15378"/>
        <dbReference type="ChEBI" id="CHEBI:17087"/>
        <dbReference type="ChEBI" id="CHEBI:35681"/>
        <dbReference type="ChEBI" id="CHEBI:57783"/>
        <dbReference type="ChEBI" id="CHEBI:58349"/>
    </reaction>
    <physiologicalReaction direction="right-to-left" evidence="16">
        <dbReference type="Rhea" id="RHEA:19259"/>
    </physiologicalReaction>
</comment>
<evidence type="ECO:0000313" key="19">
    <source>
        <dbReference type="Ensembl" id="ENSOABP00000043411.2"/>
    </source>
</evidence>
<evidence type="ECO:0000256" key="5">
    <source>
        <dbReference type="ARBA" id="ARBA00022448"/>
    </source>
</evidence>
<evidence type="ECO:0000256" key="13">
    <source>
        <dbReference type="ARBA" id="ARBA00023136"/>
    </source>
</evidence>
<evidence type="ECO:0000256" key="4">
    <source>
        <dbReference type="ARBA" id="ARBA00013314"/>
    </source>
</evidence>
<dbReference type="GO" id="GO:0005737">
    <property type="term" value="C:cytoplasm"/>
    <property type="evidence" value="ECO:0007669"/>
    <property type="project" value="UniProtKB-SubCell"/>
</dbReference>
<evidence type="ECO:0000256" key="14">
    <source>
        <dbReference type="ARBA" id="ARBA00031439"/>
    </source>
</evidence>
<evidence type="ECO:0000256" key="11">
    <source>
        <dbReference type="ARBA" id="ARBA00023002"/>
    </source>
</evidence>
<dbReference type="Proteomes" id="UP000472276">
    <property type="component" value="Unassembled WGS sequence"/>
</dbReference>
<dbReference type="InterPro" id="IPR036812">
    <property type="entry name" value="NAD(P)_OxRdtase_dom_sf"/>
</dbReference>
<dbReference type="NCBIfam" id="TIGR01293">
    <property type="entry name" value="Kv_beta"/>
    <property type="match status" value="1"/>
</dbReference>
<dbReference type="GO" id="GO:0008076">
    <property type="term" value="C:voltage-gated potassium channel complex"/>
    <property type="evidence" value="ECO:0007669"/>
    <property type="project" value="TreeGrafter"/>
</dbReference>
<evidence type="ECO:0000256" key="3">
    <source>
        <dbReference type="ARBA" id="ARBA00006515"/>
    </source>
</evidence>
<sequence length="370" mass="42208">VLSESVHSGLSCLLSERAMEQEEKQQRSRHLADYQRLREVRAAAQLKNLEDFLRMNHISLRDSVSYTTGMIYRNLGKSGLRVSCLGLGKSEELMTIAYENGINLFDTAEVYNSGKQLESSIITTKIFWALTYIYKTPLYKTGLKASLDRLQLEYVDIVFANRPDPNTPIEETVRAMTYVINQGMSMYWGTSRWTSMEIMEAYSVARQFNMIPPICEQAEYHMFQREKVEVHLPELFHKIGIGAMTWSPLASGIISGKYNSGIPPYSRASLKGYQWLKDKILNEEGHRQQVKLKELQAVAEKLDCTLPQLAIAWCLRNEGVNSVLLGASRTDQLMENIRAIQVLPKMTLSIVSEMDCILGNKLYNKKEPRS</sequence>
<dbReference type="InterPro" id="IPR005399">
    <property type="entry name" value="K_chnl_volt-dep_bsu_KCNAB-rel"/>
</dbReference>
<evidence type="ECO:0000259" key="18">
    <source>
        <dbReference type="Pfam" id="PF00248"/>
    </source>
</evidence>
<evidence type="ECO:0000256" key="7">
    <source>
        <dbReference type="ARBA" id="ARBA00022490"/>
    </source>
</evidence>
<dbReference type="AlphaFoldDB" id="A0A668UUY0"/>
<dbReference type="InterPro" id="IPR023210">
    <property type="entry name" value="NADP_OxRdtase_dom"/>
</dbReference>
<reference evidence="19" key="2">
    <citation type="submission" date="2025-09" db="UniProtKB">
        <authorList>
            <consortium name="Ensembl"/>
        </authorList>
    </citation>
    <scope>IDENTIFICATION</scope>
</reference>
<dbReference type="GO" id="GO:0044224">
    <property type="term" value="C:juxtaparanode region of axon"/>
    <property type="evidence" value="ECO:0007669"/>
    <property type="project" value="TreeGrafter"/>
</dbReference>
<evidence type="ECO:0000256" key="12">
    <source>
        <dbReference type="ARBA" id="ARBA00023065"/>
    </source>
</evidence>
<dbReference type="GO" id="GO:0044325">
    <property type="term" value="F:transmembrane transporter binding"/>
    <property type="evidence" value="ECO:0007669"/>
    <property type="project" value="TreeGrafter"/>
</dbReference>
<dbReference type="PANTHER" id="PTHR43150">
    <property type="entry name" value="HYPERKINETIC, ISOFORM M"/>
    <property type="match status" value="1"/>
</dbReference>
<comment type="catalytic activity">
    <reaction evidence="17">
        <text>a primary alcohol + NADP(+) = an aldehyde + NADPH + H(+)</text>
        <dbReference type="Rhea" id="RHEA:15937"/>
        <dbReference type="ChEBI" id="CHEBI:15378"/>
        <dbReference type="ChEBI" id="CHEBI:15734"/>
        <dbReference type="ChEBI" id="CHEBI:17478"/>
        <dbReference type="ChEBI" id="CHEBI:57783"/>
        <dbReference type="ChEBI" id="CHEBI:58349"/>
    </reaction>
    <physiologicalReaction direction="right-to-left" evidence="17">
        <dbReference type="Rhea" id="RHEA:15939"/>
    </physiologicalReaction>
</comment>
<dbReference type="Gene3D" id="3.20.20.100">
    <property type="entry name" value="NADP-dependent oxidoreductase domain"/>
    <property type="match status" value="1"/>
</dbReference>
<keyword evidence="7" id="KW-0963">Cytoplasm</keyword>
<feature type="domain" description="NADP-dependent oxidoreductase" evidence="18">
    <location>
        <begin position="90"/>
        <end position="350"/>
    </location>
</feature>
<evidence type="ECO:0000256" key="8">
    <source>
        <dbReference type="ARBA" id="ARBA00022538"/>
    </source>
</evidence>
<proteinExistence type="inferred from homology"/>
<evidence type="ECO:0000256" key="10">
    <source>
        <dbReference type="ARBA" id="ARBA00022958"/>
    </source>
</evidence>
<evidence type="ECO:0000256" key="16">
    <source>
        <dbReference type="ARBA" id="ARBA00047998"/>
    </source>
</evidence>
<dbReference type="SUPFAM" id="SSF51430">
    <property type="entry name" value="NAD(P)-linked oxidoreductase"/>
    <property type="match status" value="1"/>
</dbReference>
<keyword evidence="20" id="KW-1185">Reference proteome</keyword>
<comment type="similarity">
    <text evidence="3">Belongs to the shaker potassium channel beta subunit family.</text>
</comment>
<keyword evidence="12" id="KW-0406">Ion transport</keyword>
<keyword evidence="11" id="KW-0560">Oxidoreductase</keyword>
<keyword evidence="5" id="KW-0813">Transport</keyword>
<name>A0A668UUY0_OREAU</name>
<evidence type="ECO:0000256" key="17">
    <source>
        <dbReference type="ARBA" id="ARBA00048943"/>
    </source>
</evidence>
<keyword evidence="6" id="KW-1003">Cell membrane</keyword>
<evidence type="ECO:0000256" key="6">
    <source>
        <dbReference type="ARBA" id="ARBA00022475"/>
    </source>
</evidence>
<dbReference type="GO" id="GO:0098900">
    <property type="term" value="P:regulation of action potential"/>
    <property type="evidence" value="ECO:0007669"/>
    <property type="project" value="TreeGrafter"/>
</dbReference>
<evidence type="ECO:0000256" key="2">
    <source>
        <dbReference type="ARBA" id="ARBA00004496"/>
    </source>
</evidence>